<protein>
    <submittedName>
        <fullName evidence="10">Membrane-bound serine protease (ClpP class)</fullName>
    </submittedName>
</protein>
<evidence type="ECO:0000313" key="10">
    <source>
        <dbReference type="EMBL" id="SDX70673.1"/>
    </source>
</evidence>
<keyword evidence="4 6" id="KW-0472">Membrane</keyword>
<evidence type="ECO:0000313" key="11">
    <source>
        <dbReference type="Proteomes" id="UP000198640"/>
    </source>
</evidence>
<feature type="transmembrane region" description="Helical" evidence="6">
    <location>
        <begin position="332"/>
        <end position="351"/>
    </location>
</feature>
<dbReference type="InterPro" id="IPR002810">
    <property type="entry name" value="NfeD-like_C"/>
</dbReference>
<evidence type="ECO:0000256" key="2">
    <source>
        <dbReference type="ARBA" id="ARBA00022692"/>
    </source>
</evidence>
<evidence type="ECO:0000256" key="5">
    <source>
        <dbReference type="SAM" id="MobiDB-lite"/>
    </source>
</evidence>
<gene>
    <name evidence="10" type="ORF">SAMN05421881_100645</name>
</gene>
<dbReference type="CDD" id="cd07020">
    <property type="entry name" value="Clp_protease_NfeD_1"/>
    <property type="match status" value="1"/>
</dbReference>
<feature type="transmembrane region" description="Helical" evidence="6">
    <location>
        <begin position="308"/>
        <end position="325"/>
    </location>
</feature>
<dbReference type="GO" id="GO:0016020">
    <property type="term" value="C:membrane"/>
    <property type="evidence" value="ECO:0007669"/>
    <property type="project" value="UniProtKB-SubCell"/>
</dbReference>
<dbReference type="FunFam" id="3.90.226.10:FF:000089">
    <property type="entry name" value="Membrane-bound serine protease"/>
    <property type="match status" value="1"/>
</dbReference>
<dbReference type="Pfam" id="PF25145">
    <property type="entry name" value="NfeD1b_N"/>
    <property type="match status" value="1"/>
</dbReference>
<keyword evidence="2 6" id="KW-0812">Transmembrane</keyword>
<evidence type="ECO:0000256" key="1">
    <source>
        <dbReference type="ARBA" id="ARBA00004141"/>
    </source>
</evidence>
<feature type="transmembrane region" description="Helical" evidence="6">
    <location>
        <begin position="284"/>
        <end position="302"/>
    </location>
</feature>
<organism evidence="10 11">
    <name type="scientific">Nitrosomonas halophila</name>
    <dbReference type="NCBI Taxonomy" id="44576"/>
    <lineage>
        <taxon>Bacteria</taxon>
        <taxon>Pseudomonadati</taxon>
        <taxon>Pseudomonadota</taxon>
        <taxon>Betaproteobacteria</taxon>
        <taxon>Nitrosomonadales</taxon>
        <taxon>Nitrosomonadaceae</taxon>
        <taxon>Nitrosomonas</taxon>
    </lineage>
</organism>
<dbReference type="Pfam" id="PF01957">
    <property type="entry name" value="NfeD"/>
    <property type="match status" value="1"/>
</dbReference>
<accession>A0A1H3DVW3</accession>
<dbReference type="PANTHER" id="PTHR33507:SF4">
    <property type="entry name" value="NODULATION COMPETITIVENESS PROTEIN NFED"/>
    <property type="match status" value="1"/>
</dbReference>
<comment type="subcellular location">
    <subcellularLocation>
        <location evidence="1">Membrane</location>
        <topology evidence="1">Multi-pass membrane protein</topology>
    </subcellularLocation>
</comment>
<feature type="domain" description="NfeD-like C-terminal" evidence="7">
    <location>
        <begin position="396"/>
        <end position="450"/>
    </location>
</feature>
<dbReference type="Gene3D" id="3.90.226.10">
    <property type="entry name" value="2-enoyl-CoA Hydratase, Chain A, domain 1"/>
    <property type="match status" value="1"/>
</dbReference>
<dbReference type="InterPro" id="IPR012340">
    <property type="entry name" value="NA-bd_OB-fold"/>
</dbReference>
<dbReference type="STRING" id="44576.SAMN05421881_100645"/>
<dbReference type="InterPro" id="IPR056739">
    <property type="entry name" value="NfeD_membrane"/>
</dbReference>
<dbReference type="Proteomes" id="UP000198640">
    <property type="component" value="Unassembled WGS sequence"/>
</dbReference>
<evidence type="ECO:0000259" key="7">
    <source>
        <dbReference type="Pfam" id="PF01957"/>
    </source>
</evidence>
<feature type="transmembrane region" description="Helical" evidence="6">
    <location>
        <begin position="255"/>
        <end position="277"/>
    </location>
</feature>
<keyword evidence="11" id="KW-1185">Reference proteome</keyword>
<feature type="transmembrane region" description="Helical" evidence="6">
    <location>
        <begin position="357"/>
        <end position="384"/>
    </location>
</feature>
<feature type="domain" description="NfeD1b N-terminal" evidence="9">
    <location>
        <begin position="38"/>
        <end position="222"/>
    </location>
</feature>
<dbReference type="InterPro" id="IPR056738">
    <property type="entry name" value="NfeD1b_N"/>
</dbReference>
<feature type="compositionally biased region" description="Basic and acidic residues" evidence="5">
    <location>
        <begin position="144"/>
        <end position="154"/>
    </location>
</feature>
<proteinExistence type="predicted"/>
<dbReference type="InterPro" id="IPR029045">
    <property type="entry name" value="ClpP/crotonase-like_dom_sf"/>
</dbReference>
<keyword evidence="10" id="KW-0378">Hydrolase</keyword>
<dbReference type="SUPFAM" id="SSF52096">
    <property type="entry name" value="ClpP/crotonase"/>
    <property type="match status" value="1"/>
</dbReference>
<dbReference type="PANTHER" id="PTHR33507">
    <property type="entry name" value="INNER MEMBRANE PROTEIN YBBJ"/>
    <property type="match status" value="1"/>
</dbReference>
<dbReference type="SUPFAM" id="SSF141322">
    <property type="entry name" value="NfeD domain-like"/>
    <property type="match status" value="1"/>
</dbReference>
<dbReference type="GO" id="GO:0006508">
    <property type="term" value="P:proteolysis"/>
    <property type="evidence" value="ECO:0007669"/>
    <property type="project" value="UniProtKB-KW"/>
</dbReference>
<sequence length="459" mass="49164">MMRCVGLLGLLLWAGILFGQVNAEDNSRANGLAVWLDVEGAIGPATHDYVKRGLAKAVEQQARVAIIRINTPGGLDVSMREIIQEIIASPIPVVGYVAPGGARAASAGTYILYATHVAAMAPATNLGAATPVKIGGFPQLPDAPDGKPGDEQTRQPRTQDAMTNKIINDAVAYIRGLAEMRGRNADWAELAVREGVSLTASEALKEKVIDLVAEDMDDLLARIDGRPVNVLGQEMSLSTQSLTLAHIEQDWRTRLLAIITDPNIAYILMLIGIYGLILEFANPGTIIAGVIGAISLLLALFAFQVLPVNYAGVALIFLGIVFMLAEALIPSFGALGIGGVVAFVIGSIMLIDTEIPGYGISIPLIVTFTLLSAGFFIFVLGMVLRARKRPVVSGSEELLHSMGEVVEDFEHEGWIRVHGELWRARAHTPLSSKQKVKVTAVDGLMLEVKPCLTDHTKER</sequence>
<keyword evidence="10" id="KW-0645">Protease</keyword>
<evidence type="ECO:0000256" key="4">
    <source>
        <dbReference type="ARBA" id="ARBA00023136"/>
    </source>
</evidence>
<evidence type="ECO:0000259" key="8">
    <source>
        <dbReference type="Pfam" id="PF24961"/>
    </source>
</evidence>
<dbReference type="AlphaFoldDB" id="A0A1H3DVW3"/>
<feature type="region of interest" description="Disordered" evidence="5">
    <location>
        <begin position="137"/>
        <end position="161"/>
    </location>
</feature>
<name>A0A1H3DVW3_9PROT</name>
<keyword evidence="3 6" id="KW-1133">Transmembrane helix</keyword>
<evidence type="ECO:0000256" key="3">
    <source>
        <dbReference type="ARBA" id="ARBA00022989"/>
    </source>
</evidence>
<dbReference type="GO" id="GO:0008233">
    <property type="term" value="F:peptidase activity"/>
    <property type="evidence" value="ECO:0007669"/>
    <property type="project" value="UniProtKB-KW"/>
</dbReference>
<reference evidence="10 11" key="1">
    <citation type="submission" date="2016-10" db="EMBL/GenBank/DDBJ databases">
        <authorList>
            <person name="de Groot N.N."/>
        </authorList>
    </citation>
    <scope>NUCLEOTIDE SEQUENCE [LARGE SCALE GENOMIC DNA]</scope>
    <source>
        <strain evidence="10 11">Nm1</strain>
    </source>
</reference>
<dbReference type="EMBL" id="FNOY01000006">
    <property type="protein sequence ID" value="SDX70673.1"/>
    <property type="molecule type" value="Genomic_DNA"/>
</dbReference>
<feature type="domain" description="NfeD integral membrane" evidence="8">
    <location>
        <begin position="263"/>
        <end position="380"/>
    </location>
</feature>
<dbReference type="InterPro" id="IPR052165">
    <property type="entry name" value="Membrane_assoc_protease"/>
</dbReference>
<dbReference type="Pfam" id="PF24961">
    <property type="entry name" value="NfeD_membrane"/>
    <property type="match status" value="1"/>
</dbReference>
<evidence type="ECO:0000256" key="6">
    <source>
        <dbReference type="SAM" id="Phobius"/>
    </source>
</evidence>
<evidence type="ECO:0000259" key="9">
    <source>
        <dbReference type="Pfam" id="PF25145"/>
    </source>
</evidence>
<dbReference type="Gene3D" id="2.40.50.140">
    <property type="entry name" value="Nucleic acid-binding proteins"/>
    <property type="match status" value="1"/>
</dbReference>